<feature type="transmembrane region" description="Helical" evidence="6">
    <location>
        <begin position="233"/>
        <end position="254"/>
    </location>
</feature>
<evidence type="ECO:0000313" key="7">
    <source>
        <dbReference type="EMBL" id="KGF92058.1"/>
    </source>
</evidence>
<feature type="transmembrane region" description="Helical" evidence="6">
    <location>
        <begin position="312"/>
        <end position="334"/>
    </location>
</feature>
<organism evidence="7 8">
    <name type="scientific">Prochlorococcus marinus str. MIT 9116</name>
    <dbReference type="NCBI Taxonomy" id="167544"/>
    <lineage>
        <taxon>Bacteria</taxon>
        <taxon>Bacillati</taxon>
        <taxon>Cyanobacteriota</taxon>
        <taxon>Cyanophyceae</taxon>
        <taxon>Synechococcales</taxon>
        <taxon>Prochlorococcaceae</taxon>
        <taxon>Prochlorococcus</taxon>
    </lineage>
</organism>
<name>A0A0A1ZV96_PROMR</name>
<feature type="transmembrane region" description="Helical" evidence="6">
    <location>
        <begin position="187"/>
        <end position="207"/>
    </location>
</feature>
<feature type="transmembrane region" description="Helical" evidence="6">
    <location>
        <begin position="12"/>
        <end position="32"/>
    </location>
</feature>
<dbReference type="RefSeq" id="WP_052045057.1">
    <property type="nucleotide sequence ID" value="NZ_JNAJ01000011.1"/>
</dbReference>
<feature type="transmembrane region" description="Helical" evidence="6">
    <location>
        <begin position="64"/>
        <end position="89"/>
    </location>
</feature>
<gene>
    <name evidence="7" type="ORF">EU93_0874</name>
</gene>
<keyword evidence="3 6" id="KW-0812">Transmembrane</keyword>
<feature type="transmembrane region" description="Helical" evidence="6">
    <location>
        <begin position="274"/>
        <end position="300"/>
    </location>
</feature>
<dbReference type="CDD" id="cd06581">
    <property type="entry name" value="TM_PBP1_LivM_like"/>
    <property type="match status" value="1"/>
</dbReference>
<dbReference type="OrthoDB" id="9789927at2"/>
<evidence type="ECO:0000256" key="5">
    <source>
        <dbReference type="ARBA" id="ARBA00023136"/>
    </source>
</evidence>
<proteinExistence type="predicted"/>
<evidence type="ECO:0000256" key="6">
    <source>
        <dbReference type="SAM" id="Phobius"/>
    </source>
</evidence>
<dbReference type="PANTHER" id="PTHR30482:SF4">
    <property type="entry name" value="SLR1201 PROTEIN"/>
    <property type="match status" value="1"/>
</dbReference>
<evidence type="ECO:0000256" key="4">
    <source>
        <dbReference type="ARBA" id="ARBA00022989"/>
    </source>
</evidence>
<evidence type="ECO:0000256" key="2">
    <source>
        <dbReference type="ARBA" id="ARBA00022475"/>
    </source>
</evidence>
<comment type="subcellular location">
    <subcellularLocation>
        <location evidence="1">Cell membrane</location>
        <topology evidence="1">Multi-pass membrane protein</topology>
    </subcellularLocation>
</comment>
<dbReference type="PANTHER" id="PTHR30482">
    <property type="entry name" value="HIGH-AFFINITY BRANCHED-CHAIN AMINO ACID TRANSPORT SYSTEM PERMEASE"/>
    <property type="match status" value="1"/>
</dbReference>
<dbReference type="NCBIfam" id="TIGR03408">
    <property type="entry name" value="urea_trans_UrtC"/>
    <property type="match status" value="1"/>
</dbReference>
<keyword evidence="2" id="KW-1003">Cell membrane</keyword>
<feature type="transmembrane region" description="Helical" evidence="6">
    <location>
        <begin position="137"/>
        <end position="154"/>
    </location>
</feature>
<protein>
    <submittedName>
        <fullName evidence="7">Urea ABC transporter</fullName>
    </submittedName>
</protein>
<comment type="caution">
    <text evidence="7">The sequence shown here is derived from an EMBL/GenBank/DDBJ whole genome shotgun (WGS) entry which is preliminary data.</text>
</comment>
<dbReference type="InterPro" id="IPR001851">
    <property type="entry name" value="ABC_transp_permease"/>
</dbReference>
<dbReference type="InterPro" id="IPR043428">
    <property type="entry name" value="LivM-like"/>
</dbReference>
<dbReference type="GO" id="GO:0005886">
    <property type="term" value="C:plasma membrane"/>
    <property type="evidence" value="ECO:0007669"/>
    <property type="project" value="UniProtKB-SubCell"/>
</dbReference>
<dbReference type="GO" id="GO:0015658">
    <property type="term" value="F:branched-chain amino acid transmembrane transporter activity"/>
    <property type="evidence" value="ECO:0007669"/>
    <property type="project" value="InterPro"/>
</dbReference>
<feature type="transmembrane region" description="Helical" evidence="6">
    <location>
        <begin position="38"/>
        <end position="57"/>
    </location>
</feature>
<dbReference type="EMBL" id="JNAJ01000011">
    <property type="protein sequence ID" value="KGF92058.1"/>
    <property type="molecule type" value="Genomic_DNA"/>
</dbReference>
<evidence type="ECO:0000256" key="3">
    <source>
        <dbReference type="ARBA" id="ARBA00022692"/>
    </source>
</evidence>
<reference evidence="8" key="1">
    <citation type="journal article" date="2014" name="Sci. Data">
        <title>Genomes of diverse isolates of the marine cyanobacterium Prochlorococcus.</title>
        <authorList>
            <person name="Biller S."/>
            <person name="Berube P."/>
            <person name="Thompson J."/>
            <person name="Kelly L."/>
            <person name="Roggensack S."/>
            <person name="Awad L."/>
            <person name="Roache-Johnson K."/>
            <person name="Ding H."/>
            <person name="Giovannoni S.J."/>
            <person name="Moore L.R."/>
            <person name="Chisholm S.W."/>
        </authorList>
    </citation>
    <scope>NUCLEOTIDE SEQUENCE [LARGE SCALE GENOMIC DNA]</scope>
</reference>
<keyword evidence="5 6" id="KW-0472">Membrane</keyword>
<dbReference type="Pfam" id="PF02653">
    <property type="entry name" value="BPD_transp_2"/>
    <property type="match status" value="1"/>
</dbReference>
<evidence type="ECO:0000256" key="1">
    <source>
        <dbReference type="ARBA" id="ARBA00004651"/>
    </source>
</evidence>
<keyword evidence="4 6" id="KW-1133">Transmembrane helix</keyword>
<feature type="transmembrane region" description="Helical" evidence="6">
    <location>
        <begin position="109"/>
        <end position="130"/>
    </location>
</feature>
<dbReference type="AlphaFoldDB" id="A0A0A1ZV96"/>
<accession>A0A0A1ZV96</accession>
<dbReference type="Proteomes" id="UP000030491">
    <property type="component" value="Unassembled WGS sequence"/>
</dbReference>
<dbReference type="InterPro" id="IPR017778">
    <property type="entry name" value="ABC_transptr_urea_perm_UrtC"/>
</dbReference>
<sequence>MNLKNLKAKNYIWAIISFLIIIMPFIVSVSRLKILGKSLALGIVALGVDLSWGYTGLLSLGQGIFFTLGGYAIAMYLQLNSSIGLPNFFSLYDVKSLPFFWEPFRSTYFTFFAIWLIPGLLAFLLGYLVFRNRIKGVYFSILTQAALLVFYNGINSQQKLINGTNGLPTPNTKLFGYLVGDPTTQKFFFYITAILLLLSYLFCKWLVSKRFGRILIAIRDDEARVRFSGYNPVVYKTIIFTVAGILAGISGALFTVQADLISPQYLLPPFSIEMVIWVAVGGRGTLIGAVFGAFFVRLFASLVSSAVPGAWLFIQGGLFILVVTVLPQGIVGWMNENGPKTLLIDISLKLDNFEKNFKLLPLPLKNLIKFLVKKSLTFSKKSITYPKLDHAGKEEVEL</sequence>
<evidence type="ECO:0000313" key="8">
    <source>
        <dbReference type="Proteomes" id="UP000030491"/>
    </source>
</evidence>